<sequence length="360" mass="40508">MEENEKYLPKNEENASSNNEENPLSSGENVEVNPLEKMPFEEENPEMIWLSQKVNEIRAKMGEFIIGQHVMVDLLMTGIFSAGHILLEGVPGVAKTLSAKVLSKSLDIDFSRIQFTPDLMPSDVIGTSVFNMKNSEFIFKKGPIFSNIVLIDEINRAPAKTQAALFEVMEERQITYDGDLYKMEFPFIVIATQNPIEQEGTYALPEAQLDRFLFKITMGYPDLEDEIKILYRYRNNIKPPELDDVKAVISTADIHKIQELIKKVVITDELIQYIASIVDKTRNHGKIYLGASPRASLSILKSAKAAAGIRGRAFVTPDDIQFVSPYVLNHRLILTPDAEMEGTSTNEVVASIIQEIEVPR</sequence>
<keyword evidence="1" id="KW-0547">Nucleotide-binding</keyword>
<dbReference type="Gene3D" id="1.10.8.80">
    <property type="entry name" value="Magnesium chelatase subunit I, C-Terminal domain"/>
    <property type="match status" value="1"/>
</dbReference>
<dbReference type="EMBL" id="SETE01000003">
    <property type="protein sequence ID" value="RYM34098.1"/>
    <property type="molecule type" value="Genomic_DNA"/>
</dbReference>
<dbReference type="GO" id="GO:0005524">
    <property type="term" value="F:ATP binding"/>
    <property type="evidence" value="ECO:0007669"/>
    <property type="project" value="UniProtKB-KW"/>
</dbReference>
<reference evidence="7 8" key="1">
    <citation type="submission" date="2019-02" db="EMBL/GenBank/DDBJ databases">
        <title>Genome sequence of the sea-ice species Brumimicrobium glaciale.</title>
        <authorList>
            <person name="Bowman J.P."/>
        </authorList>
    </citation>
    <scope>NUCLEOTIDE SEQUENCE [LARGE SCALE GENOMIC DNA]</scope>
    <source>
        <strain evidence="7 8">IC156</strain>
    </source>
</reference>
<dbReference type="SUPFAM" id="SSF52540">
    <property type="entry name" value="P-loop containing nucleoside triphosphate hydrolases"/>
    <property type="match status" value="1"/>
</dbReference>
<gene>
    <name evidence="7" type="ORF">ERX46_09060</name>
</gene>
<dbReference type="InterPro" id="IPR050764">
    <property type="entry name" value="CbbQ/NirQ/NorQ/GpvN"/>
</dbReference>
<dbReference type="PIRSF" id="PIRSF002849">
    <property type="entry name" value="AAA_ATPase_chaperone_MoxR_prd"/>
    <property type="match status" value="1"/>
</dbReference>
<name>A0A4Q4KLX1_9FLAO</name>
<accession>A0A4Q4KLX1</accession>
<protein>
    <submittedName>
        <fullName evidence="7">MoxR family ATPase</fullName>
    </submittedName>
</protein>
<feature type="compositionally biased region" description="Low complexity" evidence="4">
    <location>
        <begin position="14"/>
        <end position="29"/>
    </location>
</feature>
<dbReference type="InterPro" id="IPR011703">
    <property type="entry name" value="ATPase_AAA-3"/>
</dbReference>
<evidence type="ECO:0000256" key="3">
    <source>
        <dbReference type="ARBA" id="ARBA00061607"/>
    </source>
</evidence>
<dbReference type="OrthoDB" id="9808397at2"/>
<dbReference type="Proteomes" id="UP000293952">
    <property type="component" value="Unassembled WGS sequence"/>
</dbReference>
<proteinExistence type="inferred from homology"/>
<evidence type="ECO:0000256" key="2">
    <source>
        <dbReference type="ARBA" id="ARBA00022840"/>
    </source>
</evidence>
<dbReference type="FunFam" id="3.40.50.300:FF:000640">
    <property type="entry name" value="MoxR family ATPase"/>
    <property type="match status" value="1"/>
</dbReference>
<feature type="domain" description="ATPase AAA-3" evidence="5">
    <location>
        <begin position="84"/>
        <end position="214"/>
    </location>
</feature>
<feature type="compositionally biased region" description="Basic and acidic residues" evidence="4">
    <location>
        <begin position="1"/>
        <end position="13"/>
    </location>
</feature>
<dbReference type="RefSeq" id="WP_130093539.1">
    <property type="nucleotide sequence ID" value="NZ_SETE01000003.1"/>
</dbReference>
<comment type="caution">
    <text evidence="7">The sequence shown here is derived from an EMBL/GenBank/DDBJ whole genome shotgun (WGS) entry which is preliminary data.</text>
</comment>
<keyword evidence="8" id="KW-1185">Reference proteome</keyword>
<organism evidence="7 8">
    <name type="scientific">Brumimicrobium glaciale</name>
    <dbReference type="NCBI Taxonomy" id="200475"/>
    <lineage>
        <taxon>Bacteria</taxon>
        <taxon>Pseudomonadati</taxon>
        <taxon>Bacteroidota</taxon>
        <taxon>Flavobacteriia</taxon>
        <taxon>Flavobacteriales</taxon>
        <taxon>Crocinitomicaceae</taxon>
        <taxon>Brumimicrobium</taxon>
    </lineage>
</organism>
<feature type="region of interest" description="Disordered" evidence="4">
    <location>
        <begin position="1"/>
        <end position="31"/>
    </location>
</feature>
<feature type="domain" description="ChlI/MoxR AAA lid" evidence="6">
    <location>
        <begin position="280"/>
        <end position="351"/>
    </location>
</feature>
<dbReference type="InterPro" id="IPR027417">
    <property type="entry name" value="P-loop_NTPase"/>
</dbReference>
<evidence type="ECO:0000313" key="8">
    <source>
        <dbReference type="Proteomes" id="UP000293952"/>
    </source>
</evidence>
<evidence type="ECO:0000256" key="1">
    <source>
        <dbReference type="ARBA" id="ARBA00022741"/>
    </source>
</evidence>
<dbReference type="Pfam" id="PF17863">
    <property type="entry name" value="AAA_lid_2"/>
    <property type="match status" value="1"/>
</dbReference>
<dbReference type="PANTHER" id="PTHR42759:SF1">
    <property type="entry name" value="MAGNESIUM-CHELATASE SUBUNIT CHLD"/>
    <property type="match status" value="1"/>
</dbReference>
<keyword evidence="2" id="KW-0067">ATP-binding</keyword>
<evidence type="ECO:0000259" key="6">
    <source>
        <dbReference type="Pfam" id="PF17863"/>
    </source>
</evidence>
<dbReference type="Pfam" id="PF07726">
    <property type="entry name" value="AAA_3"/>
    <property type="match status" value="1"/>
</dbReference>
<dbReference type="Gene3D" id="3.40.50.300">
    <property type="entry name" value="P-loop containing nucleotide triphosphate hydrolases"/>
    <property type="match status" value="1"/>
</dbReference>
<evidence type="ECO:0000259" key="5">
    <source>
        <dbReference type="Pfam" id="PF07726"/>
    </source>
</evidence>
<dbReference type="PANTHER" id="PTHR42759">
    <property type="entry name" value="MOXR FAMILY PROTEIN"/>
    <property type="match status" value="1"/>
</dbReference>
<evidence type="ECO:0000313" key="7">
    <source>
        <dbReference type="EMBL" id="RYM34098.1"/>
    </source>
</evidence>
<evidence type="ECO:0000256" key="4">
    <source>
        <dbReference type="SAM" id="MobiDB-lite"/>
    </source>
</evidence>
<dbReference type="AlphaFoldDB" id="A0A4Q4KLX1"/>
<comment type="similarity">
    <text evidence="3">Belongs to the MoxR family.</text>
</comment>
<dbReference type="InterPro" id="IPR041628">
    <property type="entry name" value="ChlI/MoxR_AAA_lid"/>
</dbReference>
<dbReference type="GO" id="GO:0016887">
    <property type="term" value="F:ATP hydrolysis activity"/>
    <property type="evidence" value="ECO:0007669"/>
    <property type="project" value="InterPro"/>
</dbReference>